<dbReference type="Gene3D" id="3.40.50.150">
    <property type="entry name" value="Vaccinia Virus protein VP39"/>
    <property type="match status" value="1"/>
</dbReference>
<dbReference type="PROSITE" id="PS51143">
    <property type="entry name" value="MT_A70"/>
    <property type="match status" value="2"/>
</dbReference>
<dbReference type="PANTHER" id="PTHR12829:SF4">
    <property type="entry name" value="N(6)-ADENINE-SPECIFIC METHYLTRANSFERASE METTL4"/>
    <property type="match status" value="1"/>
</dbReference>
<dbReference type="InterPro" id="IPR002052">
    <property type="entry name" value="DNA_methylase_N6_adenine_CS"/>
</dbReference>
<feature type="non-terminal residue" evidence="4">
    <location>
        <position position="1"/>
    </location>
</feature>
<name>A0A3Q0IRB3_DIACI</name>
<protein>
    <submittedName>
        <fullName evidence="4">Uncharacterized protein LOC103508390</fullName>
    </submittedName>
</protein>
<dbReference type="STRING" id="121845.A0A3Q0IRB3"/>
<dbReference type="PANTHER" id="PTHR12829">
    <property type="entry name" value="N6-ADENOSINE-METHYLTRANSFERASE"/>
    <property type="match status" value="1"/>
</dbReference>
<gene>
    <name evidence="4" type="primary">LOC103508390</name>
</gene>
<feature type="compositionally biased region" description="Polar residues" evidence="2">
    <location>
        <begin position="201"/>
        <end position="214"/>
    </location>
</feature>
<organism evidence="3 4">
    <name type="scientific">Diaphorina citri</name>
    <name type="common">Asian citrus psyllid</name>
    <dbReference type="NCBI Taxonomy" id="121845"/>
    <lineage>
        <taxon>Eukaryota</taxon>
        <taxon>Metazoa</taxon>
        <taxon>Ecdysozoa</taxon>
        <taxon>Arthropoda</taxon>
        <taxon>Hexapoda</taxon>
        <taxon>Insecta</taxon>
        <taxon>Pterygota</taxon>
        <taxon>Neoptera</taxon>
        <taxon>Paraneoptera</taxon>
        <taxon>Hemiptera</taxon>
        <taxon>Sternorrhyncha</taxon>
        <taxon>Psylloidea</taxon>
        <taxon>Psyllidae</taxon>
        <taxon>Diaphorininae</taxon>
        <taxon>Diaphorina</taxon>
    </lineage>
</organism>
<dbReference type="PaxDb" id="121845-A0A3Q0IRB3"/>
<accession>A0A3Q0IRB3</accession>
<dbReference type="Proteomes" id="UP000079169">
    <property type="component" value="Unplaced"/>
</dbReference>
<feature type="compositionally biased region" description="Polar residues" evidence="2">
    <location>
        <begin position="645"/>
        <end position="661"/>
    </location>
</feature>
<sequence>NLRVRTLLPLRPLSNLRRGRESSITVGIYVRKAYRNPNTRVEDRFVLPPHCKFFNWDIRHLGKWRTSELCGPRGKFDFVLLDPPWTNKFIRRKKKRQRVSASSNWYNTMSDTCQLSEIPMDAILNPGGLVGVWCTNNRTHMEVVTEVIFPAWGLTYVATWYWMKVTKYLDPVIEFSSAPHSKQPYERLLFAVRNSVTKNYGNSGENTNVLTGNSARPAAQRENGLEDPETLTEDSPISAVDENDADILTGMGIYSAINEAYEDNTERLTGNSANPSELSRNPPSSVKFPNGYERSSRSEVRRWPEDKRLLVSVPSGVHSHKPPLAGNQVLAFQAERFYRRFISALPYMKPPQMKVLVFDDIKRAIHEGSQASSKLLAQALKETNRASSAEVARQYTIGSRLVLARTSEAWLAGAHELSTRMTGELDEALRAYSASQTCELQASLSEAQLVLTQALDASTKTIELPPELEGSAPTKELPKQIRYNTMSDTCQLTEIPMDAILNPGGLVGVWCTNNRTHMEVVTEVIFPAWGLTYVATWYWMKVTKYLDPVIEFSSAPHSKQPYERLLFAVRNSVTKNYGNSGENTNVLTGNSARPAAQRENGLEDPETLTEDSPISAVDENDADILTGNPASSAINEAYEDNTEILTGNSANPSELSRNPPSSVKFPNGEERSSRSEVRRWPEDKRLLVSVPSGVHSHKPPLADVIAPYLPPRPHCLELFARNLTPRWTSLGNQVLAFQAEQFYR</sequence>
<feature type="compositionally biased region" description="Polar residues" evidence="2">
    <location>
        <begin position="578"/>
        <end position="591"/>
    </location>
</feature>
<dbReference type="KEGG" id="dci:103508390"/>
<feature type="region of interest" description="Disordered" evidence="2">
    <location>
        <begin position="578"/>
        <end position="628"/>
    </location>
</feature>
<dbReference type="InterPro" id="IPR029063">
    <property type="entry name" value="SAM-dependent_MTases_sf"/>
</dbReference>
<evidence type="ECO:0000313" key="4">
    <source>
        <dbReference type="RefSeq" id="XP_026678802.1"/>
    </source>
</evidence>
<comment type="similarity">
    <text evidence="1">Belongs to the MT-A70-like family.</text>
</comment>
<keyword evidence="3" id="KW-1185">Reference proteome</keyword>
<dbReference type="PROSITE" id="PS00092">
    <property type="entry name" value="N6_MTASE"/>
    <property type="match status" value="1"/>
</dbReference>
<feature type="region of interest" description="Disordered" evidence="2">
    <location>
        <begin position="645"/>
        <end position="679"/>
    </location>
</feature>
<feature type="compositionally biased region" description="Polar residues" evidence="2">
    <location>
        <begin position="267"/>
        <end position="284"/>
    </location>
</feature>
<evidence type="ECO:0000256" key="2">
    <source>
        <dbReference type="SAM" id="MobiDB-lite"/>
    </source>
</evidence>
<dbReference type="GO" id="GO:0003676">
    <property type="term" value="F:nucleic acid binding"/>
    <property type="evidence" value="ECO:0007669"/>
    <property type="project" value="InterPro"/>
</dbReference>
<dbReference type="GeneID" id="103508390"/>
<dbReference type="RefSeq" id="XP_026678802.1">
    <property type="nucleotide sequence ID" value="XM_026823001.1"/>
</dbReference>
<dbReference type="Pfam" id="PF05063">
    <property type="entry name" value="MT-A70"/>
    <property type="match status" value="3"/>
</dbReference>
<evidence type="ECO:0000313" key="3">
    <source>
        <dbReference type="Proteomes" id="UP000079169"/>
    </source>
</evidence>
<dbReference type="GO" id="GO:0032259">
    <property type="term" value="P:methylation"/>
    <property type="evidence" value="ECO:0007669"/>
    <property type="project" value="InterPro"/>
</dbReference>
<reference evidence="4" key="1">
    <citation type="submission" date="2025-08" db="UniProtKB">
        <authorList>
            <consortium name="RefSeq"/>
        </authorList>
    </citation>
    <scope>IDENTIFICATION</scope>
</reference>
<dbReference type="CTD" id="64863"/>
<feature type="region of interest" description="Disordered" evidence="2">
    <location>
        <begin position="267"/>
        <end position="299"/>
    </location>
</feature>
<dbReference type="InterPro" id="IPR007757">
    <property type="entry name" value="MT-A70-like"/>
</dbReference>
<dbReference type="GO" id="GO:0005634">
    <property type="term" value="C:nucleus"/>
    <property type="evidence" value="ECO:0007669"/>
    <property type="project" value="TreeGrafter"/>
</dbReference>
<feature type="compositionally biased region" description="Basic and acidic residues" evidence="2">
    <location>
        <begin position="667"/>
        <end position="679"/>
    </location>
</feature>
<proteinExistence type="inferred from homology"/>
<dbReference type="SUPFAM" id="SSF53335">
    <property type="entry name" value="S-adenosyl-L-methionine-dependent methyltransferases"/>
    <property type="match status" value="1"/>
</dbReference>
<evidence type="ECO:0000256" key="1">
    <source>
        <dbReference type="PROSITE-ProRule" id="PRU00489"/>
    </source>
</evidence>
<dbReference type="AlphaFoldDB" id="A0A3Q0IRB3"/>
<feature type="region of interest" description="Disordered" evidence="2">
    <location>
        <begin position="201"/>
        <end position="235"/>
    </location>
</feature>
<dbReference type="GO" id="GO:0008168">
    <property type="term" value="F:methyltransferase activity"/>
    <property type="evidence" value="ECO:0007669"/>
    <property type="project" value="InterPro"/>
</dbReference>